<name>A0ABS4L1W6_STRAV</name>
<organism evidence="2 3">
    <name type="scientific">Streptomyces avidinii</name>
    <dbReference type="NCBI Taxonomy" id="1895"/>
    <lineage>
        <taxon>Bacteria</taxon>
        <taxon>Bacillati</taxon>
        <taxon>Actinomycetota</taxon>
        <taxon>Actinomycetes</taxon>
        <taxon>Kitasatosporales</taxon>
        <taxon>Streptomycetaceae</taxon>
        <taxon>Streptomyces</taxon>
    </lineage>
</organism>
<protein>
    <submittedName>
        <fullName evidence="2">Uncharacterized protein</fullName>
    </submittedName>
</protein>
<reference evidence="2 3" key="1">
    <citation type="submission" date="2021-03" db="EMBL/GenBank/DDBJ databases">
        <title>Genomic Encyclopedia of Type Strains, Phase IV (KMG-IV): sequencing the most valuable type-strain genomes for metagenomic binning, comparative biology and taxonomic classification.</title>
        <authorList>
            <person name="Goeker M."/>
        </authorList>
    </citation>
    <scope>NUCLEOTIDE SEQUENCE [LARGE SCALE GENOMIC DNA]</scope>
    <source>
        <strain evidence="2 3">DSM 40526</strain>
    </source>
</reference>
<feature type="region of interest" description="Disordered" evidence="1">
    <location>
        <begin position="20"/>
        <end position="41"/>
    </location>
</feature>
<accession>A0ABS4L1W6</accession>
<proteinExistence type="predicted"/>
<gene>
    <name evidence="2" type="ORF">J2Z77_000908</name>
</gene>
<sequence>MPEDPGMLPCGMRCVSHAVGGTTPEGIQSKRGRRKPVRGAPRFGSAHLRLTAQMLTRSTFCYPDIEVGSGLVHVPTVGDRRKGVSPACG</sequence>
<evidence type="ECO:0000313" key="3">
    <source>
        <dbReference type="Proteomes" id="UP001519310"/>
    </source>
</evidence>
<evidence type="ECO:0000256" key="1">
    <source>
        <dbReference type="SAM" id="MobiDB-lite"/>
    </source>
</evidence>
<comment type="caution">
    <text evidence="2">The sequence shown here is derived from an EMBL/GenBank/DDBJ whole genome shotgun (WGS) entry which is preliminary data.</text>
</comment>
<evidence type="ECO:0000313" key="2">
    <source>
        <dbReference type="EMBL" id="MBP2035124.1"/>
    </source>
</evidence>
<dbReference type="EMBL" id="JAGGLQ010000001">
    <property type="protein sequence ID" value="MBP2035124.1"/>
    <property type="molecule type" value="Genomic_DNA"/>
</dbReference>
<keyword evidence="3" id="KW-1185">Reference proteome</keyword>
<dbReference type="Proteomes" id="UP001519310">
    <property type="component" value="Unassembled WGS sequence"/>
</dbReference>